<dbReference type="PANTHER" id="PTHR47843:SF5">
    <property type="entry name" value="BTB_POZ DOMAIN PROTEIN"/>
    <property type="match status" value="1"/>
</dbReference>
<evidence type="ECO:0000313" key="1">
    <source>
        <dbReference type="EMBL" id="KKZ63813.1"/>
    </source>
</evidence>
<sequence length="179" mass="20441">MVNYFYKLDYANETVEYSMENDGAVQAVVDNDDVEGHDAVDTPEVLNEINEENLYQLNPDKAALIHTEMYAIGDKYMISGLKCLAKEKFETSFAKDWSDSMFYCIPVLLRATAYRDIAILETQTEFQEVLETLTSFSLGLLRKMIVEKRTQDKELTPTGIRQTTVPLSRSFAFQSSAFQ</sequence>
<dbReference type="Proteomes" id="UP000034164">
    <property type="component" value="Unassembled WGS sequence"/>
</dbReference>
<organism evidence="1 2">
    <name type="scientific">[Emmonsia] crescens</name>
    <dbReference type="NCBI Taxonomy" id="73230"/>
    <lineage>
        <taxon>Eukaryota</taxon>
        <taxon>Fungi</taxon>
        <taxon>Dikarya</taxon>
        <taxon>Ascomycota</taxon>
        <taxon>Pezizomycotina</taxon>
        <taxon>Eurotiomycetes</taxon>
        <taxon>Eurotiomycetidae</taxon>
        <taxon>Onygenales</taxon>
        <taxon>Ajellomycetaceae</taxon>
        <taxon>Emergomyces</taxon>
    </lineage>
</organism>
<proteinExistence type="predicted"/>
<gene>
    <name evidence="1" type="ORF">EMCG_01917</name>
</gene>
<dbReference type="VEuPathDB" id="FungiDB:EMCG_01917"/>
<reference evidence="2" key="1">
    <citation type="journal article" date="2015" name="PLoS Genet.">
        <title>The dynamic genome and transcriptome of the human fungal pathogen Blastomyces and close relative Emmonsia.</title>
        <authorList>
            <person name="Munoz J.F."/>
            <person name="Gauthier G.M."/>
            <person name="Desjardins C.A."/>
            <person name="Gallo J.E."/>
            <person name="Holder J."/>
            <person name="Sullivan T.D."/>
            <person name="Marty A.J."/>
            <person name="Carmen J.C."/>
            <person name="Chen Z."/>
            <person name="Ding L."/>
            <person name="Gujja S."/>
            <person name="Magrini V."/>
            <person name="Misas E."/>
            <person name="Mitreva M."/>
            <person name="Priest M."/>
            <person name="Saif S."/>
            <person name="Whiston E.A."/>
            <person name="Young S."/>
            <person name="Zeng Q."/>
            <person name="Goldman W.E."/>
            <person name="Mardis E.R."/>
            <person name="Taylor J.W."/>
            <person name="McEwen J.G."/>
            <person name="Clay O.K."/>
            <person name="Klein B.S."/>
            <person name="Cuomo C.A."/>
        </authorList>
    </citation>
    <scope>NUCLEOTIDE SEQUENCE [LARGE SCALE GENOMIC DNA]</scope>
    <source>
        <strain evidence="2">UAMH 3008</strain>
    </source>
</reference>
<dbReference type="AlphaFoldDB" id="A0A0G2I0B2"/>
<dbReference type="PANTHER" id="PTHR47843">
    <property type="entry name" value="BTB DOMAIN-CONTAINING PROTEIN-RELATED"/>
    <property type="match status" value="1"/>
</dbReference>
<protein>
    <submittedName>
        <fullName evidence="1">Uncharacterized protein</fullName>
    </submittedName>
</protein>
<comment type="caution">
    <text evidence="1">The sequence shown here is derived from an EMBL/GenBank/DDBJ whole genome shotgun (WGS) entry which is preliminary data.</text>
</comment>
<name>A0A0G2I0B2_9EURO</name>
<accession>A0A0G2I0B2</accession>
<evidence type="ECO:0000313" key="2">
    <source>
        <dbReference type="Proteomes" id="UP000034164"/>
    </source>
</evidence>
<dbReference type="EMBL" id="LCZI01000922">
    <property type="protein sequence ID" value="KKZ63813.1"/>
    <property type="molecule type" value="Genomic_DNA"/>
</dbReference>
<dbReference type="OrthoDB" id="4186383at2759"/>